<protein>
    <submittedName>
        <fullName evidence="1">Uncharacterized protein</fullName>
    </submittedName>
</protein>
<proteinExistence type="predicted"/>
<reference evidence="1" key="1">
    <citation type="submission" date="2020-02" db="EMBL/GenBank/DDBJ databases">
        <authorList>
            <person name="Meier V. D."/>
        </authorList>
    </citation>
    <scope>NUCLEOTIDE SEQUENCE</scope>
    <source>
        <strain evidence="1">AVDCRST_MAG26</strain>
    </source>
</reference>
<name>A0A6J4JNQ1_9CHLR</name>
<gene>
    <name evidence="1" type="ORF">AVDCRST_MAG26-3523</name>
</gene>
<organism evidence="1">
    <name type="scientific">uncultured Chloroflexia bacterium</name>
    <dbReference type="NCBI Taxonomy" id="1672391"/>
    <lineage>
        <taxon>Bacteria</taxon>
        <taxon>Bacillati</taxon>
        <taxon>Chloroflexota</taxon>
        <taxon>Chloroflexia</taxon>
        <taxon>environmental samples</taxon>
    </lineage>
</organism>
<sequence>MYHAHFLSGKESFFGTIRSQISLHERLDEAEAWIYAEYMGTTLPVPQLVQESACVDKSRQP</sequence>
<accession>A0A6J4JNQ1</accession>
<dbReference type="AlphaFoldDB" id="A0A6J4JNQ1"/>
<dbReference type="EMBL" id="CADCTK010000824">
    <property type="protein sequence ID" value="CAA9283161.1"/>
    <property type="molecule type" value="Genomic_DNA"/>
</dbReference>
<evidence type="ECO:0000313" key="1">
    <source>
        <dbReference type="EMBL" id="CAA9283161.1"/>
    </source>
</evidence>